<evidence type="ECO:0000313" key="1">
    <source>
        <dbReference type="EMBL" id="MBB3326372.1"/>
    </source>
</evidence>
<dbReference type="EMBL" id="JACHZG010000001">
    <property type="protein sequence ID" value="MBB3326372.1"/>
    <property type="molecule type" value="Genomic_DNA"/>
</dbReference>
<proteinExistence type="predicted"/>
<comment type="caution">
    <text evidence="1">The sequence shown here is derived from an EMBL/GenBank/DDBJ whole genome shotgun (WGS) entry which is preliminary data.</text>
</comment>
<protein>
    <submittedName>
        <fullName evidence="1">Uncharacterized protein</fullName>
    </submittedName>
</protein>
<sequence>MLGSGEAASLGVEGLAAGALAIGGLDGGVAGVLLDPLQAVSSSAALATLLASQACLITRSPI</sequence>
<keyword evidence="2" id="KW-1185">Reference proteome</keyword>
<dbReference type="Proteomes" id="UP000565572">
    <property type="component" value="Unassembled WGS sequence"/>
</dbReference>
<name>A0A7W5JV58_9ACTN</name>
<dbReference type="AlphaFoldDB" id="A0A7W5JV58"/>
<accession>A0A7W5JV58</accession>
<reference evidence="1 2" key="1">
    <citation type="submission" date="2020-08" db="EMBL/GenBank/DDBJ databases">
        <title>Sequencing the genomes of 1000 actinobacteria strains.</title>
        <authorList>
            <person name="Klenk H.-P."/>
        </authorList>
    </citation>
    <scope>NUCLEOTIDE SEQUENCE [LARGE SCALE GENOMIC DNA]</scope>
    <source>
        <strain evidence="1 2">DSM 11053</strain>
    </source>
</reference>
<organism evidence="1 2">
    <name type="scientific">Microlunatus antarcticus</name>
    <dbReference type="NCBI Taxonomy" id="53388"/>
    <lineage>
        <taxon>Bacteria</taxon>
        <taxon>Bacillati</taxon>
        <taxon>Actinomycetota</taxon>
        <taxon>Actinomycetes</taxon>
        <taxon>Propionibacteriales</taxon>
        <taxon>Propionibacteriaceae</taxon>
        <taxon>Microlunatus</taxon>
    </lineage>
</organism>
<evidence type="ECO:0000313" key="2">
    <source>
        <dbReference type="Proteomes" id="UP000565572"/>
    </source>
</evidence>
<gene>
    <name evidence="1" type="ORF">FHX39_001316</name>
</gene>
<dbReference type="RefSeq" id="WP_183337331.1">
    <property type="nucleotide sequence ID" value="NZ_JACHZG010000001.1"/>
</dbReference>